<reference evidence="3 4" key="1">
    <citation type="journal article" date="2008" name="J. Bacteriol.">
        <title>Genome of the actinomycete plant pathogen Clavibacter michiganensis subsp. sepedonicus suggests recent niche adaptation.</title>
        <authorList>
            <person name="Bentley S.D."/>
            <person name="Corton C."/>
            <person name="Brown S.E."/>
            <person name="Barron A."/>
            <person name="Clark L."/>
            <person name="Doggett J."/>
            <person name="Harris B."/>
            <person name="Ormond D."/>
            <person name="Quail M.A."/>
            <person name="May G."/>
            <person name="Francis D."/>
            <person name="Knudson D."/>
            <person name="Parkhill J."/>
            <person name="Ishimaru C.A."/>
        </authorList>
    </citation>
    <scope>NUCLEOTIDE SEQUENCE [LARGE SCALE GENOMIC DNA]</scope>
    <source>
        <strain evidence="4">ATCC 33113 / DSM 20744 / JCM 9667 / LMG 2889 / ICMP 2535 / C-1</strain>
    </source>
</reference>
<dbReference type="KEGG" id="cms:CMS1100B"/>
<keyword evidence="4" id="KW-1185">Reference proteome</keyword>
<evidence type="ECO:0000313" key="3">
    <source>
        <dbReference type="EMBL" id="CAQ01216.1"/>
    </source>
</evidence>
<dbReference type="AlphaFoldDB" id="B0RGF9"/>
<feature type="transmembrane region" description="Helical" evidence="2">
    <location>
        <begin position="64"/>
        <end position="83"/>
    </location>
</feature>
<dbReference type="Proteomes" id="UP000001318">
    <property type="component" value="Chromosome"/>
</dbReference>
<accession>B0RGF9</accession>
<keyword evidence="2" id="KW-1133">Transmembrane helix</keyword>
<keyword evidence="2" id="KW-0472">Membrane</keyword>
<dbReference type="STRING" id="31964.CMS1100B"/>
<name>B0RGF9_CLASE</name>
<organism evidence="3 4">
    <name type="scientific">Clavibacter sepedonicus</name>
    <name type="common">Clavibacter michiganensis subsp. sepedonicus</name>
    <dbReference type="NCBI Taxonomy" id="31964"/>
    <lineage>
        <taxon>Bacteria</taxon>
        <taxon>Bacillati</taxon>
        <taxon>Actinomycetota</taxon>
        <taxon>Actinomycetes</taxon>
        <taxon>Micrococcales</taxon>
        <taxon>Microbacteriaceae</taxon>
        <taxon>Clavibacter</taxon>
    </lineage>
</organism>
<gene>
    <name evidence="3" type="ORF">CMS1100B</name>
</gene>
<evidence type="ECO:0000256" key="1">
    <source>
        <dbReference type="SAM" id="MobiDB-lite"/>
    </source>
</evidence>
<dbReference type="HOGENOM" id="CLU_2449309_0_0_11"/>
<feature type="region of interest" description="Disordered" evidence="1">
    <location>
        <begin position="1"/>
        <end position="24"/>
    </location>
</feature>
<evidence type="ECO:0000256" key="2">
    <source>
        <dbReference type="SAM" id="Phobius"/>
    </source>
</evidence>
<proteinExistence type="predicted"/>
<protein>
    <submittedName>
        <fullName evidence="3">Uncharacterized protein</fullName>
    </submittedName>
</protein>
<sequence>MTSSANTLRRRPQRQPDARQSERAHFRPGIRTLWRTRAQEALKEDRSFNPVQKEAMRSLSLKRLSLLVALTLVPLAAAAPAFASAPSAA</sequence>
<feature type="compositionally biased region" description="Basic and acidic residues" evidence="1">
    <location>
        <begin position="14"/>
        <end position="24"/>
    </location>
</feature>
<evidence type="ECO:0000313" key="4">
    <source>
        <dbReference type="Proteomes" id="UP000001318"/>
    </source>
</evidence>
<dbReference type="EMBL" id="AM849034">
    <property type="protein sequence ID" value="CAQ01216.1"/>
    <property type="molecule type" value="Genomic_DNA"/>
</dbReference>
<keyword evidence="2" id="KW-0812">Transmembrane</keyword>